<dbReference type="Proteomes" id="UP000007798">
    <property type="component" value="Unassembled WGS sequence"/>
</dbReference>
<proteinExistence type="predicted"/>
<sequence length="125" mass="13920">MKLEEFSSTTTADPDIQHPKDAQYIWLPFLVLVGIFLLAGLVYAMSRSRCLSSRDKCWCWKRRNNIRNGYINVDDGDFDSDVSMACGDEFGENRATACLLNGRLHIDSRPSGHPAPSPIVNSLAA</sequence>
<dbReference type="AlphaFoldDB" id="B4NJD2"/>
<protein>
    <submittedName>
        <fullName evidence="2">Uncharacterized protein</fullName>
    </submittedName>
</protein>
<keyword evidence="3" id="KW-1185">Reference proteome</keyword>
<evidence type="ECO:0000313" key="2">
    <source>
        <dbReference type="EMBL" id="EDW84963.1"/>
    </source>
</evidence>
<accession>B4NJD2</accession>
<dbReference type="KEGG" id="dwi:6650252"/>
<dbReference type="HOGENOM" id="CLU_2160961_0_0_1"/>
<keyword evidence="1" id="KW-0812">Transmembrane</keyword>
<dbReference type="InParanoid" id="B4NJD2"/>
<keyword evidence="1" id="KW-1133">Transmembrane helix</keyword>
<dbReference type="OrthoDB" id="7997432at2759"/>
<dbReference type="EMBL" id="CH964272">
    <property type="protein sequence ID" value="EDW84963.1"/>
    <property type="molecule type" value="Genomic_DNA"/>
</dbReference>
<reference evidence="2 3" key="1">
    <citation type="journal article" date="2007" name="Nature">
        <title>Evolution of genes and genomes on the Drosophila phylogeny.</title>
        <authorList>
            <consortium name="Drosophila 12 Genomes Consortium"/>
            <person name="Clark A.G."/>
            <person name="Eisen M.B."/>
            <person name="Smith D.R."/>
            <person name="Bergman C.M."/>
            <person name="Oliver B."/>
            <person name="Markow T.A."/>
            <person name="Kaufman T.C."/>
            <person name="Kellis M."/>
            <person name="Gelbart W."/>
            <person name="Iyer V.N."/>
            <person name="Pollard D.A."/>
            <person name="Sackton T.B."/>
            <person name="Larracuente A.M."/>
            <person name="Singh N.D."/>
            <person name="Abad J.P."/>
            <person name="Abt D.N."/>
            <person name="Adryan B."/>
            <person name="Aguade M."/>
            <person name="Akashi H."/>
            <person name="Anderson W.W."/>
            <person name="Aquadro C.F."/>
            <person name="Ardell D.H."/>
            <person name="Arguello R."/>
            <person name="Artieri C.G."/>
            <person name="Barbash D.A."/>
            <person name="Barker D."/>
            <person name="Barsanti P."/>
            <person name="Batterham P."/>
            <person name="Batzoglou S."/>
            <person name="Begun D."/>
            <person name="Bhutkar A."/>
            <person name="Blanco E."/>
            <person name="Bosak S.A."/>
            <person name="Bradley R.K."/>
            <person name="Brand A.D."/>
            <person name="Brent M.R."/>
            <person name="Brooks A.N."/>
            <person name="Brown R.H."/>
            <person name="Butlin R.K."/>
            <person name="Caggese C."/>
            <person name="Calvi B.R."/>
            <person name="Bernardo de Carvalho A."/>
            <person name="Caspi A."/>
            <person name="Castrezana S."/>
            <person name="Celniker S.E."/>
            <person name="Chang J.L."/>
            <person name="Chapple C."/>
            <person name="Chatterji S."/>
            <person name="Chinwalla A."/>
            <person name="Civetta A."/>
            <person name="Clifton S.W."/>
            <person name="Comeron J.M."/>
            <person name="Costello J.C."/>
            <person name="Coyne J.A."/>
            <person name="Daub J."/>
            <person name="David R.G."/>
            <person name="Delcher A.L."/>
            <person name="Delehaunty K."/>
            <person name="Do C.B."/>
            <person name="Ebling H."/>
            <person name="Edwards K."/>
            <person name="Eickbush T."/>
            <person name="Evans J.D."/>
            <person name="Filipski A."/>
            <person name="Findeiss S."/>
            <person name="Freyhult E."/>
            <person name="Fulton L."/>
            <person name="Fulton R."/>
            <person name="Garcia A.C."/>
            <person name="Gardiner A."/>
            <person name="Garfield D.A."/>
            <person name="Garvin B.E."/>
            <person name="Gibson G."/>
            <person name="Gilbert D."/>
            <person name="Gnerre S."/>
            <person name="Godfrey J."/>
            <person name="Good R."/>
            <person name="Gotea V."/>
            <person name="Gravely B."/>
            <person name="Greenberg A.J."/>
            <person name="Griffiths-Jones S."/>
            <person name="Gross S."/>
            <person name="Guigo R."/>
            <person name="Gustafson E.A."/>
            <person name="Haerty W."/>
            <person name="Hahn M.W."/>
            <person name="Halligan D.L."/>
            <person name="Halpern A.L."/>
            <person name="Halter G.M."/>
            <person name="Han M.V."/>
            <person name="Heger A."/>
            <person name="Hillier L."/>
            <person name="Hinrichs A.S."/>
            <person name="Holmes I."/>
            <person name="Hoskins R.A."/>
            <person name="Hubisz M.J."/>
            <person name="Hultmark D."/>
            <person name="Huntley M.A."/>
            <person name="Jaffe D.B."/>
            <person name="Jagadeeshan S."/>
            <person name="Jeck W.R."/>
            <person name="Johnson J."/>
            <person name="Jones C.D."/>
            <person name="Jordan W.C."/>
            <person name="Karpen G.H."/>
            <person name="Kataoka E."/>
            <person name="Keightley P.D."/>
            <person name="Kheradpour P."/>
            <person name="Kirkness E.F."/>
            <person name="Koerich L.B."/>
            <person name="Kristiansen K."/>
            <person name="Kudrna D."/>
            <person name="Kulathinal R.J."/>
            <person name="Kumar S."/>
            <person name="Kwok R."/>
            <person name="Lander E."/>
            <person name="Langley C.H."/>
            <person name="Lapoint R."/>
            <person name="Lazzaro B.P."/>
            <person name="Lee S.J."/>
            <person name="Levesque L."/>
            <person name="Li R."/>
            <person name="Lin C.F."/>
            <person name="Lin M.F."/>
            <person name="Lindblad-Toh K."/>
            <person name="Llopart A."/>
            <person name="Long M."/>
            <person name="Low L."/>
            <person name="Lozovsky E."/>
            <person name="Lu J."/>
            <person name="Luo M."/>
            <person name="Machado C.A."/>
            <person name="Makalowski W."/>
            <person name="Marzo M."/>
            <person name="Matsuda M."/>
            <person name="Matzkin L."/>
            <person name="McAllister B."/>
            <person name="McBride C.S."/>
            <person name="McKernan B."/>
            <person name="McKernan K."/>
            <person name="Mendez-Lago M."/>
            <person name="Minx P."/>
            <person name="Mollenhauer M.U."/>
            <person name="Montooth K."/>
            <person name="Mount S.M."/>
            <person name="Mu X."/>
            <person name="Myers E."/>
            <person name="Negre B."/>
            <person name="Newfeld S."/>
            <person name="Nielsen R."/>
            <person name="Noor M.A."/>
            <person name="O'Grady P."/>
            <person name="Pachter L."/>
            <person name="Papaceit M."/>
            <person name="Parisi M.J."/>
            <person name="Parisi M."/>
            <person name="Parts L."/>
            <person name="Pedersen J.S."/>
            <person name="Pesole G."/>
            <person name="Phillippy A.M."/>
            <person name="Ponting C.P."/>
            <person name="Pop M."/>
            <person name="Porcelli D."/>
            <person name="Powell J.R."/>
            <person name="Prohaska S."/>
            <person name="Pruitt K."/>
            <person name="Puig M."/>
            <person name="Quesneville H."/>
            <person name="Ram K.R."/>
            <person name="Rand D."/>
            <person name="Rasmussen M.D."/>
            <person name="Reed L.K."/>
            <person name="Reenan R."/>
            <person name="Reily A."/>
            <person name="Remington K.A."/>
            <person name="Rieger T.T."/>
            <person name="Ritchie M.G."/>
            <person name="Robin C."/>
            <person name="Rogers Y.H."/>
            <person name="Rohde C."/>
            <person name="Rozas J."/>
            <person name="Rubenfield M.J."/>
            <person name="Ruiz A."/>
            <person name="Russo S."/>
            <person name="Salzberg S.L."/>
            <person name="Sanchez-Gracia A."/>
            <person name="Saranga D.J."/>
            <person name="Sato H."/>
            <person name="Schaeffer S.W."/>
            <person name="Schatz M.C."/>
            <person name="Schlenke T."/>
            <person name="Schwartz R."/>
            <person name="Segarra C."/>
            <person name="Singh R.S."/>
            <person name="Sirot L."/>
            <person name="Sirota M."/>
            <person name="Sisneros N.B."/>
            <person name="Smith C.D."/>
            <person name="Smith T.F."/>
            <person name="Spieth J."/>
            <person name="Stage D.E."/>
            <person name="Stark A."/>
            <person name="Stephan W."/>
            <person name="Strausberg R.L."/>
            <person name="Strempel S."/>
            <person name="Sturgill D."/>
            <person name="Sutton G."/>
            <person name="Sutton G.G."/>
            <person name="Tao W."/>
            <person name="Teichmann S."/>
            <person name="Tobari Y.N."/>
            <person name="Tomimura Y."/>
            <person name="Tsolas J.M."/>
            <person name="Valente V.L."/>
            <person name="Venter E."/>
            <person name="Venter J.C."/>
            <person name="Vicario S."/>
            <person name="Vieira F.G."/>
            <person name="Vilella A.J."/>
            <person name="Villasante A."/>
            <person name="Walenz B."/>
            <person name="Wang J."/>
            <person name="Wasserman M."/>
            <person name="Watts T."/>
            <person name="Wilson D."/>
            <person name="Wilson R.K."/>
            <person name="Wing R.A."/>
            <person name="Wolfner M.F."/>
            <person name="Wong A."/>
            <person name="Wong G.K."/>
            <person name="Wu C.I."/>
            <person name="Wu G."/>
            <person name="Yamamoto D."/>
            <person name="Yang H.P."/>
            <person name="Yang S.P."/>
            <person name="Yorke J.A."/>
            <person name="Yoshida K."/>
            <person name="Zdobnov E."/>
            <person name="Zhang P."/>
            <person name="Zhang Y."/>
            <person name="Zimin A.V."/>
            <person name="Baldwin J."/>
            <person name="Abdouelleil A."/>
            <person name="Abdulkadir J."/>
            <person name="Abebe A."/>
            <person name="Abera B."/>
            <person name="Abreu J."/>
            <person name="Acer S.C."/>
            <person name="Aftuck L."/>
            <person name="Alexander A."/>
            <person name="An P."/>
            <person name="Anderson E."/>
            <person name="Anderson S."/>
            <person name="Arachi H."/>
            <person name="Azer M."/>
            <person name="Bachantsang P."/>
            <person name="Barry A."/>
            <person name="Bayul T."/>
            <person name="Berlin A."/>
            <person name="Bessette D."/>
            <person name="Bloom T."/>
            <person name="Blye J."/>
            <person name="Boguslavskiy L."/>
            <person name="Bonnet C."/>
            <person name="Boukhgalter B."/>
            <person name="Bourzgui I."/>
            <person name="Brown A."/>
            <person name="Cahill P."/>
            <person name="Channer S."/>
            <person name="Cheshatsang Y."/>
            <person name="Chuda L."/>
            <person name="Citroen M."/>
            <person name="Collymore A."/>
            <person name="Cooke P."/>
            <person name="Costello M."/>
            <person name="D'Aco K."/>
            <person name="Daza R."/>
            <person name="De Haan G."/>
            <person name="DeGray S."/>
            <person name="DeMaso C."/>
            <person name="Dhargay N."/>
            <person name="Dooley K."/>
            <person name="Dooley E."/>
            <person name="Doricent M."/>
            <person name="Dorje P."/>
            <person name="Dorjee K."/>
            <person name="Dupes A."/>
            <person name="Elong R."/>
            <person name="Falk J."/>
            <person name="Farina A."/>
            <person name="Faro S."/>
            <person name="Ferguson D."/>
            <person name="Fisher S."/>
            <person name="Foley C.D."/>
            <person name="Franke A."/>
            <person name="Friedrich D."/>
            <person name="Gadbois L."/>
            <person name="Gearin G."/>
            <person name="Gearin C.R."/>
            <person name="Giannoukos G."/>
            <person name="Goode T."/>
            <person name="Graham J."/>
            <person name="Grandbois E."/>
            <person name="Grewal S."/>
            <person name="Gyaltsen K."/>
            <person name="Hafez N."/>
            <person name="Hagos B."/>
            <person name="Hall J."/>
            <person name="Henson C."/>
            <person name="Hollinger A."/>
            <person name="Honan T."/>
            <person name="Huard M.D."/>
            <person name="Hughes L."/>
            <person name="Hurhula B."/>
            <person name="Husby M.E."/>
            <person name="Kamat A."/>
            <person name="Kanga B."/>
            <person name="Kashin S."/>
            <person name="Khazanovich D."/>
            <person name="Kisner P."/>
            <person name="Lance K."/>
            <person name="Lara M."/>
            <person name="Lee W."/>
            <person name="Lennon N."/>
            <person name="Letendre F."/>
            <person name="LeVine R."/>
            <person name="Lipovsky A."/>
            <person name="Liu X."/>
            <person name="Liu J."/>
            <person name="Liu S."/>
            <person name="Lokyitsang T."/>
            <person name="Lokyitsang Y."/>
            <person name="Lubonja R."/>
            <person name="Lui A."/>
            <person name="MacDonald P."/>
            <person name="Magnisalis V."/>
            <person name="Maru K."/>
            <person name="Matthews C."/>
            <person name="McCusker W."/>
            <person name="McDonough S."/>
            <person name="Mehta T."/>
            <person name="Meldrim J."/>
            <person name="Meneus L."/>
            <person name="Mihai O."/>
            <person name="Mihalev A."/>
            <person name="Mihova T."/>
            <person name="Mittelman R."/>
            <person name="Mlenga V."/>
            <person name="Montmayeur A."/>
            <person name="Mulrain L."/>
            <person name="Navidi A."/>
            <person name="Naylor J."/>
            <person name="Negash T."/>
            <person name="Nguyen T."/>
            <person name="Nguyen N."/>
            <person name="Nicol R."/>
            <person name="Norbu C."/>
            <person name="Norbu N."/>
            <person name="Novod N."/>
            <person name="O'Neill B."/>
            <person name="Osman S."/>
            <person name="Markiewicz E."/>
            <person name="Oyono O.L."/>
            <person name="Patti C."/>
            <person name="Phunkhang P."/>
            <person name="Pierre F."/>
            <person name="Priest M."/>
            <person name="Raghuraman S."/>
            <person name="Rege F."/>
            <person name="Reyes R."/>
            <person name="Rise C."/>
            <person name="Rogov P."/>
            <person name="Ross K."/>
            <person name="Ryan E."/>
            <person name="Settipalli S."/>
            <person name="Shea T."/>
            <person name="Sherpa N."/>
            <person name="Shi L."/>
            <person name="Shih D."/>
            <person name="Sparrow T."/>
            <person name="Spaulding J."/>
            <person name="Stalker J."/>
            <person name="Stange-Thomann N."/>
            <person name="Stavropoulos S."/>
            <person name="Stone C."/>
            <person name="Strader C."/>
            <person name="Tesfaye S."/>
            <person name="Thomson T."/>
            <person name="Thoulutsang Y."/>
            <person name="Thoulutsang D."/>
            <person name="Topham K."/>
            <person name="Topping I."/>
            <person name="Tsamla T."/>
            <person name="Vassiliev H."/>
            <person name="Vo A."/>
            <person name="Wangchuk T."/>
            <person name="Wangdi T."/>
            <person name="Weiand M."/>
            <person name="Wilkinson J."/>
            <person name="Wilson A."/>
            <person name="Yadav S."/>
            <person name="Young G."/>
            <person name="Yu Q."/>
            <person name="Zembek L."/>
            <person name="Zhong D."/>
            <person name="Zimmer A."/>
            <person name="Zwirko Z."/>
            <person name="Jaffe D.B."/>
            <person name="Alvarez P."/>
            <person name="Brockman W."/>
            <person name="Butler J."/>
            <person name="Chin C."/>
            <person name="Gnerre S."/>
            <person name="Grabherr M."/>
            <person name="Kleber M."/>
            <person name="Mauceli E."/>
            <person name="MacCallum I."/>
        </authorList>
    </citation>
    <scope>NUCLEOTIDE SEQUENCE [LARGE SCALE GENOMIC DNA]</scope>
    <source>
        <strain evidence="3">Tucson 14030-0811.24</strain>
    </source>
</reference>
<keyword evidence="1" id="KW-0472">Membrane</keyword>
<dbReference type="OMA" id="SDVPMAC"/>
<evidence type="ECO:0000256" key="1">
    <source>
        <dbReference type="SAM" id="Phobius"/>
    </source>
</evidence>
<dbReference type="eggNOG" id="ENOG502T82C">
    <property type="taxonomic scope" value="Eukaryota"/>
</dbReference>
<organism evidence="2 3">
    <name type="scientific">Drosophila willistoni</name>
    <name type="common">Fruit fly</name>
    <dbReference type="NCBI Taxonomy" id="7260"/>
    <lineage>
        <taxon>Eukaryota</taxon>
        <taxon>Metazoa</taxon>
        <taxon>Ecdysozoa</taxon>
        <taxon>Arthropoda</taxon>
        <taxon>Hexapoda</taxon>
        <taxon>Insecta</taxon>
        <taxon>Pterygota</taxon>
        <taxon>Neoptera</taxon>
        <taxon>Endopterygota</taxon>
        <taxon>Diptera</taxon>
        <taxon>Brachycera</taxon>
        <taxon>Muscomorpha</taxon>
        <taxon>Ephydroidea</taxon>
        <taxon>Drosophilidae</taxon>
        <taxon>Drosophila</taxon>
        <taxon>Sophophora</taxon>
    </lineage>
</organism>
<dbReference type="PhylomeDB" id="B4NJD2"/>
<feature type="transmembrane region" description="Helical" evidence="1">
    <location>
        <begin position="24"/>
        <end position="44"/>
    </location>
</feature>
<evidence type="ECO:0000313" key="3">
    <source>
        <dbReference type="Proteomes" id="UP000007798"/>
    </source>
</evidence>
<dbReference type="FunCoup" id="B4NJD2">
    <property type="interactions" value="10"/>
</dbReference>
<gene>
    <name evidence="2" type="primary">Dwil\GK12855</name>
    <name evidence="2" type="ORF">Dwil_GK12855</name>
</gene>
<name>B4NJD2_DROWI</name>